<organism evidence="1 2">
    <name type="scientific">Aeromonas veronii</name>
    <dbReference type="NCBI Taxonomy" id="654"/>
    <lineage>
        <taxon>Bacteria</taxon>
        <taxon>Pseudomonadati</taxon>
        <taxon>Pseudomonadota</taxon>
        <taxon>Gammaproteobacteria</taxon>
        <taxon>Aeromonadales</taxon>
        <taxon>Aeromonadaceae</taxon>
        <taxon>Aeromonas</taxon>
    </lineage>
</organism>
<protein>
    <submittedName>
        <fullName evidence="1">Uncharacterized protein</fullName>
    </submittedName>
</protein>
<proteinExistence type="predicted"/>
<accession>A0AAW5M7S3</accession>
<gene>
    <name evidence="1" type="ORF">NS965_03250</name>
</gene>
<dbReference type="EMBL" id="JANLFC010000012">
    <property type="protein sequence ID" value="MCR4447400.1"/>
    <property type="molecule type" value="Genomic_DNA"/>
</dbReference>
<dbReference type="AlphaFoldDB" id="A0AAW5M7S3"/>
<evidence type="ECO:0000313" key="1">
    <source>
        <dbReference type="EMBL" id="MCR4447400.1"/>
    </source>
</evidence>
<dbReference type="RefSeq" id="WP_257724931.1">
    <property type="nucleotide sequence ID" value="NZ_JANLFC010000012.1"/>
</dbReference>
<evidence type="ECO:0000313" key="2">
    <source>
        <dbReference type="Proteomes" id="UP001204061"/>
    </source>
</evidence>
<name>A0AAW5M7S3_AERVE</name>
<sequence length="205" mass="23813">MKDIYFKIYHPTLDLVSDRTFRSILKKFSSVIREIQYQEVMVLVNQSDLSPSEKKSIRDKLKGKLNHIDAYYIEKIERGSITITGLVTTAALGLLAVTVGESVKEAWKKSEFHKSLVEYLTMDLTREKQIERNVDRVFEAWNFDGFVLESVEKEQMPDGSIEIAININTDPWLSKHIEDNLTRDDVDTLLAQLNDEIKKLDRRFD</sequence>
<reference evidence="1" key="1">
    <citation type="submission" date="2022-08" db="EMBL/GenBank/DDBJ databases">
        <title>A global survey of hypervirulent Aeromonas hydrophila identified this emerging pathogen in farmed fish in the lower Mekong River basin.</title>
        <authorList>
            <person name="Xu T."/>
            <person name="Rasmussen-Ivey C.R."/>
            <person name="Moen F.S."/>
            <person name="Fernandez Bravo A."/>
            <person name="Lamy B."/>
            <person name="Beaz-Hidalgo R."/>
            <person name="Khan C.D."/>
            <person name="Castro Escarpulli G."/>
            <person name="Yasin I.S.M."/>
            <person name="Figueras M.J."/>
            <person name="Azzam Sayuti M."/>
            <person name="Karim M.M."/>
            <person name="Alam K.M."/>
            <person name="Le T.T.T."/>
            <person name="Thao N.H.P."/>
            <person name="Addo S."/>
            <person name="Duodu S."/>
            <person name="Ali S."/>
            <person name="Mey S."/>
            <person name="Somony T."/>
            <person name="Liles M.R."/>
        </authorList>
    </citation>
    <scope>NUCLEOTIDE SEQUENCE</scope>
    <source>
        <strain evidence="1">0.14</strain>
    </source>
</reference>
<comment type="caution">
    <text evidence="1">The sequence shown here is derived from an EMBL/GenBank/DDBJ whole genome shotgun (WGS) entry which is preliminary data.</text>
</comment>
<dbReference type="Proteomes" id="UP001204061">
    <property type="component" value="Unassembled WGS sequence"/>
</dbReference>